<feature type="transmembrane region" description="Helical" evidence="4">
    <location>
        <begin position="139"/>
        <end position="165"/>
    </location>
</feature>
<sequence>MSRGAVLDGLRFWMPAMAGMTCLGLGVGLLSIFGFFVPALSQEFGVGVALINMAPVMMLLAPGLLSPLVGRVVDRWSIRHLLLLGSAVAMGSLLVLSQADSIVMVALCFLVFSLGLVCYGPVVINALMVKQYPGREGRALAIASLGISVSSVTLPVFVGFILQWVEWRTALALLAIAMMVILWAWILAALAPGIVGAVSDTSNRVSGEILRRRAFWLVGVIVAMALAVTLLLAICYPPLFANRGFSAVESGLFLSVAGSAGFGGKLIVASLVDRARQHIRWIVAFLLSVSACGLLLLADARSGPMIIACVALLGFSGGSFLPLHPYLNSRYFPPEIIGQVNGAQSPMFLPLGLAGPPLAGYVYDVTGSYQLVIQGLAVLPVIGLCALLALPSTER</sequence>
<dbReference type="EMBL" id="VTUX01000007">
    <property type="protein sequence ID" value="KAA1189627.1"/>
    <property type="molecule type" value="Genomic_DNA"/>
</dbReference>
<dbReference type="GO" id="GO:0022857">
    <property type="term" value="F:transmembrane transporter activity"/>
    <property type="evidence" value="ECO:0007669"/>
    <property type="project" value="InterPro"/>
</dbReference>
<keyword evidence="1 4" id="KW-0812">Transmembrane</keyword>
<evidence type="ECO:0000313" key="7">
    <source>
        <dbReference type="Proteomes" id="UP000323708"/>
    </source>
</evidence>
<feature type="transmembrane region" description="Helical" evidence="4">
    <location>
        <begin position="12"/>
        <end position="38"/>
    </location>
</feature>
<organism evidence="6 7">
    <name type="scientific">Pseudohalioglobus sediminis</name>
    <dbReference type="NCBI Taxonomy" id="2606449"/>
    <lineage>
        <taxon>Bacteria</taxon>
        <taxon>Pseudomonadati</taxon>
        <taxon>Pseudomonadota</taxon>
        <taxon>Gammaproteobacteria</taxon>
        <taxon>Cellvibrionales</taxon>
        <taxon>Halieaceae</taxon>
        <taxon>Pseudohalioglobus</taxon>
    </lineage>
</organism>
<feature type="transmembrane region" description="Helical" evidence="4">
    <location>
        <begin position="77"/>
        <end position="96"/>
    </location>
</feature>
<name>A0A5B0WT21_9GAMM</name>
<feature type="transmembrane region" description="Helical" evidence="4">
    <location>
        <begin position="279"/>
        <end position="298"/>
    </location>
</feature>
<keyword evidence="2 4" id="KW-1133">Transmembrane helix</keyword>
<dbReference type="InterPro" id="IPR020846">
    <property type="entry name" value="MFS_dom"/>
</dbReference>
<evidence type="ECO:0000256" key="3">
    <source>
        <dbReference type="ARBA" id="ARBA00023136"/>
    </source>
</evidence>
<proteinExistence type="predicted"/>
<comment type="caution">
    <text evidence="6">The sequence shown here is derived from an EMBL/GenBank/DDBJ whole genome shotgun (WGS) entry which is preliminary data.</text>
</comment>
<feature type="transmembrane region" description="Helical" evidence="4">
    <location>
        <begin position="304"/>
        <end position="327"/>
    </location>
</feature>
<evidence type="ECO:0000256" key="4">
    <source>
        <dbReference type="SAM" id="Phobius"/>
    </source>
</evidence>
<evidence type="ECO:0000259" key="5">
    <source>
        <dbReference type="PROSITE" id="PS50850"/>
    </source>
</evidence>
<dbReference type="Gene3D" id="1.20.1250.20">
    <property type="entry name" value="MFS general substrate transporter like domains"/>
    <property type="match status" value="1"/>
</dbReference>
<feature type="transmembrane region" description="Helical" evidence="4">
    <location>
        <begin position="102"/>
        <end position="127"/>
    </location>
</feature>
<evidence type="ECO:0000256" key="2">
    <source>
        <dbReference type="ARBA" id="ARBA00022989"/>
    </source>
</evidence>
<evidence type="ECO:0000313" key="6">
    <source>
        <dbReference type="EMBL" id="KAA1189627.1"/>
    </source>
</evidence>
<dbReference type="SUPFAM" id="SSF103473">
    <property type="entry name" value="MFS general substrate transporter"/>
    <property type="match status" value="1"/>
</dbReference>
<keyword evidence="7" id="KW-1185">Reference proteome</keyword>
<dbReference type="PROSITE" id="PS50850">
    <property type="entry name" value="MFS"/>
    <property type="match status" value="1"/>
</dbReference>
<dbReference type="RefSeq" id="WP_149612237.1">
    <property type="nucleotide sequence ID" value="NZ_VTUX01000007.1"/>
</dbReference>
<dbReference type="PANTHER" id="PTHR11360:SF284">
    <property type="entry name" value="EG:103B4.3 PROTEIN-RELATED"/>
    <property type="match status" value="1"/>
</dbReference>
<protein>
    <submittedName>
        <fullName evidence="6">MFS transporter</fullName>
    </submittedName>
</protein>
<accession>A0A5B0WT21</accession>
<dbReference type="PANTHER" id="PTHR11360">
    <property type="entry name" value="MONOCARBOXYLATE TRANSPORTER"/>
    <property type="match status" value="1"/>
</dbReference>
<dbReference type="InterPro" id="IPR011701">
    <property type="entry name" value="MFS"/>
</dbReference>
<gene>
    <name evidence="6" type="ORF">F0M18_14860</name>
</gene>
<dbReference type="InterPro" id="IPR036259">
    <property type="entry name" value="MFS_trans_sf"/>
</dbReference>
<feature type="transmembrane region" description="Helical" evidence="4">
    <location>
        <begin position="369"/>
        <end position="390"/>
    </location>
</feature>
<keyword evidence="3 4" id="KW-0472">Membrane</keyword>
<dbReference type="AlphaFoldDB" id="A0A5B0WT21"/>
<feature type="domain" description="Major facilitator superfamily (MFS) profile" evidence="5">
    <location>
        <begin position="12"/>
        <end position="395"/>
    </location>
</feature>
<feature type="transmembrane region" description="Helical" evidence="4">
    <location>
        <begin position="171"/>
        <end position="195"/>
    </location>
</feature>
<feature type="transmembrane region" description="Helical" evidence="4">
    <location>
        <begin position="215"/>
        <end position="239"/>
    </location>
</feature>
<dbReference type="Pfam" id="PF07690">
    <property type="entry name" value="MFS_1"/>
    <property type="match status" value="1"/>
</dbReference>
<reference evidence="6 7" key="1">
    <citation type="submission" date="2019-09" db="EMBL/GenBank/DDBJ databases">
        <authorList>
            <person name="Chen X.-Y."/>
        </authorList>
    </citation>
    <scope>NUCLEOTIDE SEQUENCE [LARGE SCALE GENOMIC DNA]</scope>
    <source>
        <strain evidence="6 7">NY5</strain>
    </source>
</reference>
<feature type="transmembrane region" description="Helical" evidence="4">
    <location>
        <begin position="44"/>
        <end position="65"/>
    </location>
</feature>
<dbReference type="InterPro" id="IPR050327">
    <property type="entry name" value="Proton-linked_MCT"/>
</dbReference>
<evidence type="ECO:0000256" key="1">
    <source>
        <dbReference type="ARBA" id="ARBA00022692"/>
    </source>
</evidence>
<dbReference type="Proteomes" id="UP000323708">
    <property type="component" value="Unassembled WGS sequence"/>
</dbReference>
<feature type="transmembrane region" description="Helical" evidence="4">
    <location>
        <begin position="251"/>
        <end position="272"/>
    </location>
</feature>